<dbReference type="PANTHER" id="PTHR13255:SF0">
    <property type="entry name" value="ATAXIN-10"/>
    <property type="match status" value="1"/>
</dbReference>
<dbReference type="PANTHER" id="PTHR13255">
    <property type="entry name" value="ATAXIN-10"/>
    <property type="match status" value="1"/>
</dbReference>
<dbReference type="EMBL" id="KE148155">
    <property type="protein sequence ID" value="EPE05763.1"/>
    <property type="molecule type" value="Genomic_DNA"/>
</dbReference>
<dbReference type="InterPro" id="IPR051374">
    <property type="entry name" value="Ataxin-10/CTR86_families"/>
</dbReference>
<dbReference type="OrthoDB" id="379794at2759"/>
<dbReference type="GO" id="GO:0051301">
    <property type="term" value="P:cell division"/>
    <property type="evidence" value="ECO:0007669"/>
    <property type="project" value="UniProtKB-KW"/>
</dbReference>
<evidence type="ECO:0000256" key="2">
    <source>
        <dbReference type="ARBA" id="ARBA00022618"/>
    </source>
</evidence>
<dbReference type="OMA" id="ERNATIC"/>
<feature type="compositionally biased region" description="Basic and acidic residues" evidence="6">
    <location>
        <begin position="448"/>
        <end position="458"/>
    </location>
</feature>
<evidence type="ECO:0000256" key="6">
    <source>
        <dbReference type="SAM" id="MobiDB-lite"/>
    </source>
</evidence>
<dbReference type="STRING" id="1262450.S3CHG5"/>
<dbReference type="HOGENOM" id="CLU_005559_0_0_1"/>
<feature type="compositionally biased region" description="Acidic residues" evidence="6">
    <location>
        <begin position="526"/>
        <end position="550"/>
    </location>
</feature>
<evidence type="ECO:0000259" key="7">
    <source>
        <dbReference type="Pfam" id="PF09759"/>
    </source>
</evidence>
<dbReference type="InterPro" id="IPR019156">
    <property type="entry name" value="Ataxin-10_domain"/>
</dbReference>
<feature type="region of interest" description="Disordered" evidence="6">
    <location>
        <begin position="1019"/>
        <end position="1181"/>
    </location>
</feature>
<feature type="compositionally biased region" description="Pro residues" evidence="6">
    <location>
        <begin position="1156"/>
        <end position="1177"/>
    </location>
</feature>
<evidence type="ECO:0000256" key="5">
    <source>
        <dbReference type="ARBA" id="ARBA00044801"/>
    </source>
</evidence>
<name>S3CHG5_OPHP1</name>
<protein>
    <recommendedName>
        <fullName evidence="5">Ataxin-10 homolog</fullName>
    </recommendedName>
</protein>
<dbReference type="Pfam" id="PF09759">
    <property type="entry name" value="Atx10homo_assoc"/>
    <property type="match status" value="1"/>
</dbReference>
<comment type="similarity">
    <text evidence="1">Belongs to the ataxin-10 family.</text>
</comment>
<keyword evidence="3" id="KW-0131">Cell cycle</keyword>
<evidence type="ECO:0000256" key="1">
    <source>
        <dbReference type="ARBA" id="ARBA00008384"/>
    </source>
</evidence>
<organism evidence="8 9">
    <name type="scientific">Ophiostoma piceae (strain UAMH 11346)</name>
    <name type="common">Sap stain fungus</name>
    <dbReference type="NCBI Taxonomy" id="1262450"/>
    <lineage>
        <taxon>Eukaryota</taxon>
        <taxon>Fungi</taxon>
        <taxon>Dikarya</taxon>
        <taxon>Ascomycota</taxon>
        <taxon>Pezizomycotina</taxon>
        <taxon>Sordariomycetes</taxon>
        <taxon>Sordariomycetidae</taxon>
        <taxon>Ophiostomatales</taxon>
        <taxon>Ophiostomataceae</taxon>
        <taxon>Ophiostoma</taxon>
    </lineage>
</organism>
<evidence type="ECO:0000313" key="9">
    <source>
        <dbReference type="Proteomes" id="UP000016923"/>
    </source>
</evidence>
<dbReference type="VEuPathDB" id="FungiDB:F503_08294"/>
<feature type="region of interest" description="Disordered" evidence="6">
    <location>
        <begin position="695"/>
        <end position="720"/>
    </location>
</feature>
<keyword evidence="2" id="KW-0132">Cell division</keyword>
<evidence type="ECO:0000256" key="3">
    <source>
        <dbReference type="ARBA" id="ARBA00023306"/>
    </source>
</evidence>
<feature type="compositionally biased region" description="Basic and acidic residues" evidence="6">
    <location>
        <begin position="511"/>
        <end position="525"/>
    </location>
</feature>
<feature type="compositionally biased region" description="Basic and acidic residues" evidence="6">
    <location>
        <begin position="1075"/>
        <end position="1086"/>
    </location>
</feature>
<feature type="compositionally biased region" description="Acidic residues" evidence="6">
    <location>
        <begin position="459"/>
        <end position="494"/>
    </location>
</feature>
<feature type="compositionally biased region" description="Low complexity" evidence="6">
    <location>
        <begin position="1029"/>
        <end position="1046"/>
    </location>
</feature>
<feature type="region of interest" description="Disordered" evidence="6">
    <location>
        <begin position="110"/>
        <end position="140"/>
    </location>
</feature>
<dbReference type="eggNOG" id="ENOG502SC2U">
    <property type="taxonomic scope" value="Eukaryota"/>
</dbReference>
<dbReference type="GO" id="GO:0005829">
    <property type="term" value="C:cytosol"/>
    <property type="evidence" value="ECO:0007669"/>
    <property type="project" value="TreeGrafter"/>
</dbReference>
<accession>S3CHG5</accession>
<evidence type="ECO:0000313" key="8">
    <source>
        <dbReference type="EMBL" id="EPE05763.1"/>
    </source>
</evidence>
<comment type="function">
    <text evidence="4">May play a role in the regulation of cytokinesis.</text>
</comment>
<evidence type="ECO:0000256" key="4">
    <source>
        <dbReference type="ARBA" id="ARBA00044746"/>
    </source>
</evidence>
<dbReference type="Proteomes" id="UP000016923">
    <property type="component" value="Unassembled WGS sequence"/>
</dbReference>
<feature type="region of interest" description="Disordered" evidence="6">
    <location>
        <begin position="440"/>
        <end position="555"/>
    </location>
</feature>
<proteinExistence type="inferred from homology"/>
<feature type="compositionally biased region" description="Low complexity" evidence="6">
    <location>
        <begin position="1142"/>
        <end position="1155"/>
    </location>
</feature>
<keyword evidence="9" id="KW-1185">Reference proteome</keyword>
<feature type="region of interest" description="Disordered" evidence="6">
    <location>
        <begin position="837"/>
        <end position="865"/>
    </location>
</feature>
<sequence length="1369" mass="151515">MSPMAIGNVPPIDRISAPSGEDSIEEVCFIAALICLDGHFDCLPSIPGPQTQQKVAGMVARTLEKTHSRKDVRESLARNVEIWVYLTRIFNNAIDNLTSRSVASMSDASYDDKNGGGGNNGPANGHNNGHGHLHGHGGHDNSELMIRNHASLKEDLQILNKLMHIARNLLVCTDPEVPQDICAAVSFDAVVFQIIVLCVNLAGKGYHGEVADEPSRAKLNEIYDLFKKLLVTSLQQVHNWTAKNDRNKTAFWYYVFFEDESMPDDIDAISHDGTDYRLDIAKVDMKRWLERNATICDEAKSRLVDYANTHQSKAPGIPSLNTPLARLWIPNHLLEPDDDMPELTNRTRQDAFLRMSNEAEVWWQLVRDPNSLGWRQPMPDREYGKRRQKFFSEILESRFSSGWRLRDENRVQGYGANMPHKFFGLLSPAQEAELSAEYGGHYGTALPHDQHQEERVVEEVDEDYEDDEDEDDDEDDEDGEDLEEEEVEEADEEYDVHSQDQGRGHRNPRHDRRDGHPYADIHGDDFNEEEEEEDDEEDEEDEEDDLDNDSYTEGPVLGLLTEIPNLLDPKQIEALHMIVKSCILDSMGNGPTPSGESLQQSRCKIFLASESGRSLLRELLVFVAVWDQGEVALIWDITAQVMQAIHDASLVPYAWTELRIPKDVVSPAQAVMLRMITFLFRCRYLNYNPKNDRAVAKSGGGDEDEDEDAQSAPPPRRPYSVKVDERDIKLVHFLFTSVRCRIVPECLAFMTYQGDIRRGVINPDNFPVETWDMERARDGLSQVLEFITMLCEIDEIRAKLVEWGAASEIIMLLKGLEDAVPKKPLVDATQAAAAIRNGPASRGAQQNGQHESSPPPPPVPQDPAYKFPWGGIKTQALAILASLLQPPPGRMSPGNEMVQNQIMEEKGMVPLLNACVYDDHNRFARERVQLCLKYLMDGCDEANLFVRELVKTAPPQRAAAGTGPPNPNTITRLRVDGVEGEVKVQVRSEKAAEERAAAMARGAPAPVFSEEDARAAAVYSTSDRPVTPAGSASGQNTAAASAAPLPATNPPNPPLGTARQRKQRQKRQQRQQRQKLQEALEAHEAHQQAQNQQPPQPSQPSQSSQTSQSSQQPQAHSQAPQQIPQEIPQQQQQQPPPPPSPQAQAGSQQQGQSLPPQQPPLPATPRVFGPPPPPPAIPSLASLAAHLPPLPAGHPFQHGHLPATHPLAQPIVGQQSQQPMSAKTAEALAARRARCEALLGEIISLSDHTARMALSIERGEMPPLPDDTLMNFLKSQKFLERCRDRLTRPINGPPDALVEDGSNLTTSMLADPLGSLFSGLGVSGPAGAGPAGVPVGATSLEDQYRLVEQALLYLTEDLAKSSELSHLVR</sequence>
<feature type="compositionally biased region" description="Basic residues" evidence="6">
    <location>
        <begin position="1059"/>
        <end position="1073"/>
    </location>
</feature>
<gene>
    <name evidence="8" type="ORF">F503_08294</name>
</gene>
<feature type="compositionally biased region" description="Low complexity" evidence="6">
    <location>
        <begin position="1087"/>
        <end position="1133"/>
    </location>
</feature>
<reference evidence="8 9" key="1">
    <citation type="journal article" date="2013" name="BMC Genomics">
        <title>The genome and transcriptome of the pine saprophyte Ophiostoma piceae, and a comparison with the bark beetle-associated pine pathogen Grosmannia clavigera.</title>
        <authorList>
            <person name="Haridas S."/>
            <person name="Wang Y."/>
            <person name="Lim L."/>
            <person name="Massoumi Alamouti S."/>
            <person name="Jackman S."/>
            <person name="Docking R."/>
            <person name="Robertson G."/>
            <person name="Birol I."/>
            <person name="Bohlmann J."/>
            <person name="Breuil C."/>
        </authorList>
    </citation>
    <scope>NUCLEOTIDE SEQUENCE [LARGE SCALE GENOMIC DNA]</scope>
    <source>
        <strain evidence="8 9">UAMH 11346</strain>
    </source>
</reference>
<feature type="domain" description="Ataxin-10" evidence="7">
    <location>
        <begin position="895"/>
        <end position="952"/>
    </location>
</feature>
<feature type="compositionally biased region" description="Polar residues" evidence="6">
    <location>
        <begin position="843"/>
        <end position="852"/>
    </location>
</feature>